<dbReference type="GeneTree" id="ENSGT01100000263742"/>
<dbReference type="Proteomes" id="UP000265120">
    <property type="component" value="Chromosome 8"/>
</dbReference>
<evidence type="ECO:0000259" key="3">
    <source>
        <dbReference type="PROSITE" id="PS50240"/>
    </source>
</evidence>
<dbReference type="PROSITE" id="PS00134">
    <property type="entry name" value="TRYPSIN_HIS"/>
    <property type="match status" value="1"/>
</dbReference>
<dbReference type="STRING" id="244447.ENSCSEP00000029416"/>
<evidence type="ECO:0000313" key="5">
    <source>
        <dbReference type="Proteomes" id="UP000265120"/>
    </source>
</evidence>
<dbReference type="SUPFAM" id="SSF50494">
    <property type="entry name" value="Trypsin-like serine proteases"/>
    <property type="match status" value="1"/>
</dbReference>
<feature type="signal peptide" evidence="2">
    <location>
        <begin position="1"/>
        <end position="16"/>
    </location>
</feature>
<dbReference type="InterPro" id="IPR001254">
    <property type="entry name" value="Trypsin_dom"/>
</dbReference>
<sequence length="122" mass="13374">MATSILILCLDIMVCSLPVCGTAPLNTKIVGGENAVDGAWPWQGTIQTLADKRHFCAGTLLNTEWALTAAHCVKGIKPAITIFLNQTNLYEQCFNEIIKCRASPLISLNFNVSLFFSLATRW</sequence>
<reference evidence="4" key="2">
    <citation type="submission" date="2025-08" db="UniProtKB">
        <authorList>
            <consortium name="Ensembl"/>
        </authorList>
    </citation>
    <scope>IDENTIFICATION</scope>
</reference>
<keyword evidence="2" id="KW-0732">Signal</keyword>
<protein>
    <recommendedName>
        <fullName evidence="3">Peptidase S1 domain-containing protein</fullName>
    </recommendedName>
</protein>
<dbReference type="InterPro" id="IPR018114">
    <property type="entry name" value="TRYPSIN_HIS"/>
</dbReference>
<evidence type="ECO:0000313" key="4">
    <source>
        <dbReference type="Ensembl" id="ENSCSEP00000029416.1"/>
    </source>
</evidence>
<dbReference type="PROSITE" id="PS50240">
    <property type="entry name" value="TRYPSIN_DOM"/>
    <property type="match status" value="1"/>
</dbReference>
<dbReference type="InterPro" id="IPR009003">
    <property type="entry name" value="Peptidase_S1_PA"/>
</dbReference>
<keyword evidence="1" id="KW-1015">Disulfide bond</keyword>
<feature type="chain" id="PRO_5018167393" description="Peptidase S1 domain-containing protein" evidence="2">
    <location>
        <begin position="17"/>
        <end position="122"/>
    </location>
</feature>
<dbReference type="Pfam" id="PF00089">
    <property type="entry name" value="Trypsin"/>
    <property type="match status" value="1"/>
</dbReference>
<name>A0A3P8WVK9_CYNSE</name>
<dbReference type="InterPro" id="IPR043504">
    <property type="entry name" value="Peptidase_S1_PA_chymotrypsin"/>
</dbReference>
<keyword evidence="5" id="KW-1185">Reference proteome</keyword>
<dbReference type="Ensembl" id="ENSCSET00000029817.1">
    <property type="protein sequence ID" value="ENSCSEP00000029416.1"/>
    <property type="gene ID" value="ENSCSEG00000018839.1"/>
</dbReference>
<reference evidence="4" key="3">
    <citation type="submission" date="2025-09" db="UniProtKB">
        <authorList>
            <consortium name="Ensembl"/>
        </authorList>
    </citation>
    <scope>IDENTIFICATION</scope>
</reference>
<proteinExistence type="predicted"/>
<feature type="domain" description="Peptidase S1" evidence="3">
    <location>
        <begin position="29"/>
        <end position="89"/>
    </location>
</feature>
<organism evidence="4 5">
    <name type="scientific">Cynoglossus semilaevis</name>
    <name type="common">Tongue sole</name>
    <dbReference type="NCBI Taxonomy" id="244447"/>
    <lineage>
        <taxon>Eukaryota</taxon>
        <taxon>Metazoa</taxon>
        <taxon>Chordata</taxon>
        <taxon>Craniata</taxon>
        <taxon>Vertebrata</taxon>
        <taxon>Euteleostomi</taxon>
        <taxon>Actinopterygii</taxon>
        <taxon>Neopterygii</taxon>
        <taxon>Teleostei</taxon>
        <taxon>Neoteleostei</taxon>
        <taxon>Acanthomorphata</taxon>
        <taxon>Carangaria</taxon>
        <taxon>Pleuronectiformes</taxon>
        <taxon>Pleuronectoidei</taxon>
        <taxon>Cynoglossidae</taxon>
        <taxon>Cynoglossinae</taxon>
        <taxon>Cynoglossus</taxon>
    </lineage>
</organism>
<dbReference type="InParanoid" id="A0A3P8WVK9"/>
<dbReference type="PANTHER" id="PTHR24252:SF7">
    <property type="entry name" value="HYALIN"/>
    <property type="match status" value="1"/>
</dbReference>
<accession>A0A3P8WVK9</accession>
<evidence type="ECO:0000256" key="1">
    <source>
        <dbReference type="ARBA" id="ARBA00023157"/>
    </source>
</evidence>
<evidence type="ECO:0000256" key="2">
    <source>
        <dbReference type="SAM" id="SignalP"/>
    </source>
</evidence>
<dbReference type="AlphaFoldDB" id="A0A3P8WVK9"/>
<dbReference type="GO" id="GO:0004252">
    <property type="term" value="F:serine-type endopeptidase activity"/>
    <property type="evidence" value="ECO:0007669"/>
    <property type="project" value="InterPro"/>
</dbReference>
<dbReference type="PANTHER" id="PTHR24252">
    <property type="entry name" value="ACROSIN-RELATED"/>
    <property type="match status" value="1"/>
</dbReference>
<reference evidence="4 5" key="1">
    <citation type="journal article" date="2014" name="Nat. Genet.">
        <title>Whole-genome sequence of a flatfish provides insights into ZW sex chromosome evolution and adaptation to a benthic lifestyle.</title>
        <authorList>
            <person name="Chen S."/>
            <person name="Zhang G."/>
            <person name="Shao C."/>
            <person name="Huang Q."/>
            <person name="Liu G."/>
            <person name="Zhang P."/>
            <person name="Song W."/>
            <person name="An N."/>
            <person name="Chalopin D."/>
            <person name="Volff J.N."/>
            <person name="Hong Y."/>
            <person name="Li Q."/>
            <person name="Sha Z."/>
            <person name="Zhou H."/>
            <person name="Xie M."/>
            <person name="Yu Q."/>
            <person name="Liu Y."/>
            <person name="Xiang H."/>
            <person name="Wang N."/>
            <person name="Wu K."/>
            <person name="Yang C."/>
            <person name="Zhou Q."/>
            <person name="Liao X."/>
            <person name="Yang L."/>
            <person name="Hu Q."/>
            <person name="Zhang J."/>
            <person name="Meng L."/>
            <person name="Jin L."/>
            <person name="Tian Y."/>
            <person name="Lian J."/>
            <person name="Yang J."/>
            <person name="Miao G."/>
            <person name="Liu S."/>
            <person name="Liang Z."/>
            <person name="Yan F."/>
            <person name="Li Y."/>
            <person name="Sun B."/>
            <person name="Zhang H."/>
            <person name="Zhang J."/>
            <person name="Zhu Y."/>
            <person name="Du M."/>
            <person name="Zhao Y."/>
            <person name="Schartl M."/>
            <person name="Tang Q."/>
            <person name="Wang J."/>
        </authorList>
    </citation>
    <scope>NUCLEOTIDE SEQUENCE</scope>
</reference>
<dbReference type="Gene3D" id="2.40.10.10">
    <property type="entry name" value="Trypsin-like serine proteases"/>
    <property type="match status" value="1"/>
</dbReference>
<dbReference type="GO" id="GO:0006508">
    <property type="term" value="P:proteolysis"/>
    <property type="evidence" value="ECO:0007669"/>
    <property type="project" value="InterPro"/>
</dbReference>